<sequence length="52" mass="5358">MKLTTTLEHRTRSVQSPITSAFGGASVTVDLLAPGGSTCSSAGSRRPARRAL</sequence>
<dbReference type="RefSeq" id="WP_002528085.1">
    <property type="nucleotide sequence ID" value="NZ_AP024747.1"/>
</dbReference>
<protein>
    <submittedName>
        <fullName evidence="1">Uncharacterized protein</fullName>
    </submittedName>
</protein>
<organism evidence="1 2">
    <name type="scientific">Cutibacterium modestum</name>
    <dbReference type="NCBI Taxonomy" id="2559073"/>
    <lineage>
        <taxon>Bacteria</taxon>
        <taxon>Bacillati</taxon>
        <taxon>Actinomycetota</taxon>
        <taxon>Actinomycetes</taxon>
        <taxon>Propionibacteriales</taxon>
        <taxon>Propionibacteriaceae</taxon>
        <taxon>Cutibacterium</taxon>
    </lineage>
</organism>
<name>A0AAD1KQB4_9ACTN</name>
<dbReference type="Proteomes" id="UP000825072">
    <property type="component" value="Chromosome 1"/>
</dbReference>
<gene>
    <name evidence="1" type="ORF">KB1_22080</name>
</gene>
<dbReference type="EMBL" id="AP024747">
    <property type="protein sequence ID" value="BCY26218.1"/>
    <property type="molecule type" value="Genomic_DNA"/>
</dbReference>
<accession>A0AAD1KQB4</accession>
<proteinExistence type="predicted"/>
<dbReference type="AlphaFoldDB" id="A0AAD1KQB4"/>
<reference evidence="1" key="1">
    <citation type="submission" date="2021-06" db="EMBL/GenBank/DDBJ databases">
        <title>Genome sequence of Cutibacterium modestum strain KB17-24694.</title>
        <authorList>
            <person name="Dekio I."/>
            <person name="Asahina A."/>
            <person name="Nishida M."/>
        </authorList>
    </citation>
    <scope>NUCLEOTIDE SEQUENCE</scope>
    <source>
        <strain evidence="1">KB17-24694</strain>
    </source>
</reference>
<evidence type="ECO:0000313" key="2">
    <source>
        <dbReference type="Proteomes" id="UP000825072"/>
    </source>
</evidence>
<dbReference type="GeneID" id="92881973"/>
<evidence type="ECO:0000313" key="1">
    <source>
        <dbReference type="EMBL" id="BCY26218.1"/>
    </source>
</evidence>